<dbReference type="NCBIfam" id="TIGR01191">
    <property type="entry name" value="ccmC"/>
    <property type="match status" value="1"/>
</dbReference>
<evidence type="ECO:0000256" key="3">
    <source>
        <dbReference type="ARBA" id="ARBA00005840"/>
    </source>
</evidence>
<evidence type="ECO:0000256" key="1">
    <source>
        <dbReference type="ARBA" id="ARBA00002442"/>
    </source>
</evidence>
<dbReference type="PANTHER" id="PTHR30071:SF1">
    <property type="entry name" value="CYTOCHROME B_B6 PROTEIN-RELATED"/>
    <property type="match status" value="1"/>
</dbReference>
<dbReference type="InterPro" id="IPR002541">
    <property type="entry name" value="Cyt_c_assembly"/>
</dbReference>
<dbReference type="GO" id="GO:0015232">
    <property type="term" value="F:heme transmembrane transporter activity"/>
    <property type="evidence" value="ECO:0007669"/>
    <property type="project" value="InterPro"/>
</dbReference>
<evidence type="ECO:0000256" key="9">
    <source>
        <dbReference type="RuleBase" id="RU364092"/>
    </source>
</evidence>
<dbReference type="GO" id="GO:0020037">
    <property type="term" value="F:heme binding"/>
    <property type="evidence" value="ECO:0007669"/>
    <property type="project" value="InterPro"/>
</dbReference>
<accession>A0A3S2VYH0</accession>
<reference evidence="11 12" key="1">
    <citation type="submission" date="2019-01" db="EMBL/GenBank/DDBJ databases">
        <authorList>
            <person name="Chen W.-M."/>
        </authorList>
    </citation>
    <scope>NUCLEOTIDE SEQUENCE [LARGE SCALE GENOMIC DNA]</scope>
    <source>
        <strain evidence="11 12">TER-1</strain>
    </source>
</reference>
<feature type="domain" description="Cytochrome c assembly protein" evidence="10">
    <location>
        <begin position="12"/>
        <end position="185"/>
    </location>
</feature>
<evidence type="ECO:0000256" key="5">
    <source>
        <dbReference type="ARBA" id="ARBA00022692"/>
    </source>
</evidence>
<gene>
    <name evidence="9" type="primary">ccmC</name>
    <name evidence="11" type="ORF">EOE48_04795</name>
</gene>
<evidence type="ECO:0000256" key="4">
    <source>
        <dbReference type="ARBA" id="ARBA00016463"/>
    </source>
</evidence>
<proteinExistence type="inferred from homology"/>
<comment type="similarity">
    <text evidence="3 9">Belongs to the CcmC/CycZ/HelC family.</text>
</comment>
<keyword evidence="12" id="KW-1185">Reference proteome</keyword>
<feature type="transmembrane region" description="Helical" evidence="9">
    <location>
        <begin position="97"/>
        <end position="116"/>
    </location>
</feature>
<dbReference type="RefSeq" id="WP_127727644.1">
    <property type="nucleotide sequence ID" value="NZ_SACP01000003.1"/>
</dbReference>
<comment type="caution">
    <text evidence="11">The sequence shown here is derived from an EMBL/GenBank/DDBJ whole genome shotgun (WGS) entry which is preliminary data.</text>
</comment>
<keyword evidence="9" id="KW-1003">Cell membrane</keyword>
<dbReference type="Proteomes" id="UP000286997">
    <property type="component" value="Unassembled WGS sequence"/>
</dbReference>
<evidence type="ECO:0000256" key="6">
    <source>
        <dbReference type="ARBA" id="ARBA00022748"/>
    </source>
</evidence>
<feature type="transmembrane region" description="Helical" evidence="9">
    <location>
        <begin position="128"/>
        <end position="147"/>
    </location>
</feature>
<keyword evidence="9" id="KW-0813">Transport</keyword>
<feature type="transmembrane region" description="Helical" evidence="9">
    <location>
        <begin position="159"/>
        <end position="182"/>
    </location>
</feature>
<comment type="function">
    <text evidence="1 9">Required for the export of heme to the periplasm for the biogenesis of c-type cytochromes.</text>
</comment>
<keyword evidence="5 9" id="KW-0812">Transmembrane</keyword>
<evidence type="ECO:0000313" key="12">
    <source>
        <dbReference type="Proteomes" id="UP000286997"/>
    </source>
</evidence>
<evidence type="ECO:0000313" key="11">
    <source>
        <dbReference type="EMBL" id="RVU20669.1"/>
    </source>
</evidence>
<keyword evidence="9" id="KW-0997">Cell inner membrane</keyword>
<dbReference type="GO" id="GO:0017004">
    <property type="term" value="P:cytochrome complex assembly"/>
    <property type="evidence" value="ECO:0007669"/>
    <property type="project" value="UniProtKB-KW"/>
</dbReference>
<dbReference type="PRINTS" id="PR01386">
    <property type="entry name" value="CCMCBIOGNSIS"/>
</dbReference>
<evidence type="ECO:0000256" key="8">
    <source>
        <dbReference type="ARBA" id="ARBA00023136"/>
    </source>
</evidence>
<protein>
    <recommendedName>
        <fullName evidence="4 9">Heme exporter protein C</fullName>
    </recommendedName>
    <alternativeName>
        <fullName evidence="9">Cytochrome c-type biogenesis protein</fullName>
    </alternativeName>
</protein>
<organism evidence="11 12">
    <name type="scientific">Methylobacterium oryzihabitans</name>
    <dbReference type="NCBI Taxonomy" id="2499852"/>
    <lineage>
        <taxon>Bacteria</taxon>
        <taxon>Pseudomonadati</taxon>
        <taxon>Pseudomonadota</taxon>
        <taxon>Alphaproteobacteria</taxon>
        <taxon>Hyphomicrobiales</taxon>
        <taxon>Methylobacteriaceae</taxon>
        <taxon>Methylobacterium</taxon>
    </lineage>
</organism>
<sequence>MAMSVFTRLAQPGHFMRWSGAALPALWGVAATLLGVGLYLSWFVAPPDYQQGETVRIMFIHVPAAWLGVFFYATMAVSAVGTLVWRHPLADVAQRAAAPIGAAFTLVCLVTGSLWGKPMWGTYWVWDARLTSMLVLLLIYAGLLALWRTIEDPARAARAVAILTLVGAVNLPIIKFSVNWWSTLHQPASILRMGGPTIHPTMLYPLLTMIAAFSVLGIALHLQGMRTELLRRRVRTLTILEAERLDAAPLPAPQAA</sequence>
<keyword evidence="7 9" id="KW-1133">Transmembrane helix</keyword>
<dbReference type="EMBL" id="SACP01000003">
    <property type="protein sequence ID" value="RVU20669.1"/>
    <property type="molecule type" value="Genomic_DNA"/>
</dbReference>
<dbReference type="Pfam" id="PF01578">
    <property type="entry name" value="Cytochrom_C_asm"/>
    <property type="match status" value="1"/>
</dbReference>
<feature type="transmembrane region" description="Helical" evidence="9">
    <location>
        <begin position="202"/>
        <end position="222"/>
    </location>
</feature>
<feature type="transmembrane region" description="Helical" evidence="9">
    <location>
        <begin position="64"/>
        <end position="85"/>
    </location>
</feature>
<dbReference type="OrthoDB" id="9778550at2"/>
<keyword evidence="6 9" id="KW-0201">Cytochrome c-type biogenesis</keyword>
<comment type="subcellular location">
    <subcellularLocation>
        <location evidence="9">Cell inner membrane</location>
    </subcellularLocation>
    <subcellularLocation>
        <location evidence="2">Membrane</location>
        <topology evidence="2">Multi-pass membrane protein</topology>
    </subcellularLocation>
</comment>
<evidence type="ECO:0000256" key="7">
    <source>
        <dbReference type="ARBA" id="ARBA00022989"/>
    </source>
</evidence>
<dbReference type="AlphaFoldDB" id="A0A3S2VYH0"/>
<evidence type="ECO:0000256" key="2">
    <source>
        <dbReference type="ARBA" id="ARBA00004141"/>
    </source>
</evidence>
<feature type="transmembrane region" description="Helical" evidence="9">
    <location>
        <begin position="21"/>
        <end position="44"/>
    </location>
</feature>
<evidence type="ECO:0000259" key="10">
    <source>
        <dbReference type="Pfam" id="PF01578"/>
    </source>
</evidence>
<keyword evidence="8 9" id="KW-0472">Membrane</keyword>
<dbReference type="InterPro" id="IPR045062">
    <property type="entry name" value="Cyt_c_biogenesis_CcsA/CcmC"/>
</dbReference>
<dbReference type="GO" id="GO:0005886">
    <property type="term" value="C:plasma membrane"/>
    <property type="evidence" value="ECO:0007669"/>
    <property type="project" value="UniProtKB-SubCell"/>
</dbReference>
<dbReference type="InterPro" id="IPR003557">
    <property type="entry name" value="Cyt_c_biogenesis_CcmC"/>
</dbReference>
<dbReference type="PANTHER" id="PTHR30071">
    <property type="entry name" value="HEME EXPORTER PROTEIN C"/>
    <property type="match status" value="1"/>
</dbReference>
<name>A0A3S2VYH0_9HYPH</name>